<proteinExistence type="predicted"/>
<reference evidence="2" key="1">
    <citation type="journal article" date="2018" name="Nat. Microbiol.">
        <title>Leveraging single-cell genomics to expand the fungal tree of life.</title>
        <authorList>
            <person name="Ahrendt S.R."/>
            <person name="Quandt C.A."/>
            <person name="Ciobanu D."/>
            <person name="Clum A."/>
            <person name="Salamov A."/>
            <person name="Andreopoulos B."/>
            <person name="Cheng J.F."/>
            <person name="Woyke T."/>
            <person name="Pelin A."/>
            <person name="Henrissat B."/>
            <person name="Reynolds N.K."/>
            <person name="Benny G.L."/>
            <person name="Smith M.E."/>
            <person name="James T.Y."/>
            <person name="Grigoriev I.V."/>
        </authorList>
    </citation>
    <scope>NUCLEOTIDE SEQUENCE [LARGE SCALE GENOMIC DNA]</scope>
    <source>
        <strain evidence="2">RSA 468</strain>
    </source>
</reference>
<dbReference type="Proteomes" id="UP000268162">
    <property type="component" value="Unassembled WGS sequence"/>
</dbReference>
<keyword evidence="2" id="KW-1185">Reference proteome</keyword>
<name>A0A4V1J4M8_9FUNG</name>
<dbReference type="AlphaFoldDB" id="A0A4V1J4M8"/>
<sequence length="152" mass="17506">MSAYYTISTSAHRTYTHVPVDPSIRYQVYCKHLKRLLRRVPGIVACSRRSGIPDLAEVPPLDDSQMMVVAFMLDMATDTIEVLARRYDDDQAARNPGNSRQAAYHDLLQAVEERRARARYYLVQGQAASRKFGKFIRWVDTMEFILSRHILA</sequence>
<evidence type="ECO:0000313" key="1">
    <source>
        <dbReference type="EMBL" id="RKP36109.1"/>
    </source>
</evidence>
<protein>
    <submittedName>
        <fullName evidence="1">Uncharacterized protein</fullName>
    </submittedName>
</protein>
<organism evidence="1 2">
    <name type="scientific">Dimargaris cristalligena</name>
    <dbReference type="NCBI Taxonomy" id="215637"/>
    <lineage>
        <taxon>Eukaryota</taxon>
        <taxon>Fungi</taxon>
        <taxon>Fungi incertae sedis</taxon>
        <taxon>Zoopagomycota</taxon>
        <taxon>Kickxellomycotina</taxon>
        <taxon>Dimargaritomycetes</taxon>
        <taxon>Dimargaritales</taxon>
        <taxon>Dimargaritaceae</taxon>
        <taxon>Dimargaris</taxon>
    </lineage>
</organism>
<dbReference type="EMBL" id="ML002717">
    <property type="protein sequence ID" value="RKP36109.1"/>
    <property type="molecule type" value="Genomic_DNA"/>
</dbReference>
<accession>A0A4V1J4M8</accession>
<evidence type="ECO:0000313" key="2">
    <source>
        <dbReference type="Proteomes" id="UP000268162"/>
    </source>
</evidence>
<gene>
    <name evidence="1" type="ORF">BJ085DRAFT_35097</name>
</gene>